<sequence length="198" mass="22963">MLGLSTLWYLCSVSVIPEAIIKAVNGEVFPFVWWKKREWLARSSVTQRPNHGGLGVVDVHREMLSLHVLCFIFRHNLPWTSFFSQYLKRAFPGRSVHQILILAVPPKYAMDALPPFYRSVMTAWFALVRKFVDNKYVICVPRKSVVTLEQLSASFVYDTLSHQHRKQHRCVEKYANWGLPVDWSNVWFLADCALQIPG</sequence>
<dbReference type="EMBL" id="CACRXK020037543">
    <property type="protein sequence ID" value="CAB4045081.1"/>
    <property type="molecule type" value="Genomic_DNA"/>
</dbReference>
<comment type="caution">
    <text evidence="1">The sequence shown here is derived from an EMBL/GenBank/DDBJ whole genome shotgun (WGS) entry which is preliminary data.</text>
</comment>
<keyword evidence="2" id="KW-1185">Reference proteome</keyword>
<reference evidence="1" key="1">
    <citation type="submission" date="2020-04" db="EMBL/GenBank/DDBJ databases">
        <authorList>
            <person name="Alioto T."/>
            <person name="Alioto T."/>
            <person name="Gomez Garrido J."/>
        </authorList>
    </citation>
    <scope>NUCLEOTIDE SEQUENCE</scope>
    <source>
        <strain evidence="1">A484AB</strain>
    </source>
</reference>
<dbReference type="OrthoDB" id="6244150at2759"/>
<organism evidence="1 2">
    <name type="scientific">Paramuricea clavata</name>
    <name type="common">Red gorgonian</name>
    <name type="synonym">Violescent sea-whip</name>
    <dbReference type="NCBI Taxonomy" id="317549"/>
    <lineage>
        <taxon>Eukaryota</taxon>
        <taxon>Metazoa</taxon>
        <taxon>Cnidaria</taxon>
        <taxon>Anthozoa</taxon>
        <taxon>Octocorallia</taxon>
        <taxon>Malacalcyonacea</taxon>
        <taxon>Plexauridae</taxon>
        <taxon>Paramuricea</taxon>
    </lineage>
</organism>
<dbReference type="AlphaFoldDB" id="A0A6S7KUZ8"/>
<proteinExistence type="predicted"/>
<accession>A0A6S7KUZ8</accession>
<dbReference type="Proteomes" id="UP001152795">
    <property type="component" value="Unassembled WGS sequence"/>
</dbReference>
<evidence type="ECO:0000313" key="2">
    <source>
        <dbReference type="Proteomes" id="UP001152795"/>
    </source>
</evidence>
<protein>
    <submittedName>
        <fullName evidence="1">Uncharacterized protein</fullName>
    </submittedName>
</protein>
<evidence type="ECO:0000313" key="1">
    <source>
        <dbReference type="EMBL" id="CAB4045081.1"/>
    </source>
</evidence>
<gene>
    <name evidence="1" type="ORF">PACLA_8A065427</name>
</gene>
<name>A0A6S7KUZ8_PARCT</name>